<dbReference type="EMBL" id="ADKM02000098">
    <property type="protein sequence ID" value="EGC02313.1"/>
    <property type="molecule type" value="Genomic_DNA"/>
</dbReference>
<name>E9SEI8_RUMAL</name>
<keyword evidence="2" id="KW-1185">Reference proteome</keyword>
<accession>E9SEI8</accession>
<organism evidence="1 2">
    <name type="scientific">Ruminococcus albus 8</name>
    <dbReference type="NCBI Taxonomy" id="246199"/>
    <lineage>
        <taxon>Bacteria</taxon>
        <taxon>Bacillati</taxon>
        <taxon>Bacillota</taxon>
        <taxon>Clostridia</taxon>
        <taxon>Eubacteriales</taxon>
        <taxon>Oscillospiraceae</taxon>
        <taxon>Ruminococcus</taxon>
    </lineage>
</organism>
<proteinExistence type="predicted"/>
<dbReference type="AlphaFoldDB" id="E9SEI8"/>
<comment type="caution">
    <text evidence="1">The sequence shown here is derived from an EMBL/GenBank/DDBJ whole genome shotgun (WGS) entry which is preliminary data.</text>
</comment>
<evidence type="ECO:0000313" key="2">
    <source>
        <dbReference type="Proteomes" id="UP000004259"/>
    </source>
</evidence>
<dbReference type="STRING" id="246199.CUS_5107"/>
<evidence type="ECO:0000313" key="1">
    <source>
        <dbReference type="EMBL" id="EGC02313.1"/>
    </source>
</evidence>
<protein>
    <submittedName>
        <fullName evidence="1">Uncharacterized protein</fullName>
    </submittedName>
</protein>
<sequence>MLCSGLDFEMAAPPHPQKKCQKYFFDSLKPSVMLGFSCWN</sequence>
<dbReference type="Proteomes" id="UP000004259">
    <property type="component" value="Unassembled WGS sequence"/>
</dbReference>
<gene>
    <name evidence="1" type="ORF">CUS_5107</name>
</gene>
<reference evidence="1 2" key="1">
    <citation type="submission" date="2011-02" db="EMBL/GenBank/DDBJ databases">
        <authorList>
            <person name="Nelson K.E."/>
            <person name="Sutton G."/>
            <person name="Torralba M."/>
            <person name="Durkin S."/>
            <person name="Harkins D."/>
            <person name="Montgomery R."/>
            <person name="Ziemer C."/>
            <person name="Klaassens E."/>
            <person name="Ocuiv P."/>
            <person name="Morrison M."/>
        </authorList>
    </citation>
    <scope>NUCLEOTIDE SEQUENCE [LARGE SCALE GENOMIC DNA]</scope>
    <source>
        <strain evidence="1 2">8</strain>
    </source>
</reference>